<keyword evidence="4" id="KW-1185">Reference proteome</keyword>
<comment type="caution">
    <text evidence="3">The sequence shown here is derived from an EMBL/GenBank/DDBJ whole genome shotgun (WGS) entry which is preliminary data.</text>
</comment>
<dbReference type="EMBL" id="MU863643">
    <property type="protein sequence ID" value="KAK4100202.1"/>
    <property type="molecule type" value="Genomic_DNA"/>
</dbReference>
<keyword evidence="2" id="KW-0812">Transmembrane</keyword>
<reference evidence="3" key="2">
    <citation type="submission" date="2023-05" db="EMBL/GenBank/DDBJ databases">
        <authorList>
            <consortium name="Lawrence Berkeley National Laboratory"/>
            <person name="Steindorff A."/>
            <person name="Hensen N."/>
            <person name="Bonometti L."/>
            <person name="Westerberg I."/>
            <person name="Brannstrom I.O."/>
            <person name="Guillou S."/>
            <person name="Cros-Aarteil S."/>
            <person name="Calhoun S."/>
            <person name="Haridas S."/>
            <person name="Kuo A."/>
            <person name="Mondo S."/>
            <person name="Pangilinan J."/>
            <person name="Riley R."/>
            <person name="Labutti K."/>
            <person name="Andreopoulos B."/>
            <person name="Lipzen A."/>
            <person name="Chen C."/>
            <person name="Yanf M."/>
            <person name="Daum C."/>
            <person name="Ng V."/>
            <person name="Clum A."/>
            <person name="Ohm R."/>
            <person name="Martin F."/>
            <person name="Silar P."/>
            <person name="Natvig D."/>
            <person name="Lalanne C."/>
            <person name="Gautier V."/>
            <person name="Ament-Velasquez S.L."/>
            <person name="Kruys A."/>
            <person name="Hutchinson M.I."/>
            <person name="Powell A.J."/>
            <person name="Barry K."/>
            <person name="Miller A.N."/>
            <person name="Grigoriev I.V."/>
            <person name="Debuchy R."/>
            <person name="Gladieux P."/>
            <person name="Thoren M.H."/>
            <person name="Johannesson H."/>
        </authorList>
    </citation>
    <scope>NUCLEOTIDE SEQUENCE</scope>
    <source>
        <strain evidence="3">CBS 757.83</strain>
    </source>
</reference>
<name>A0AAN6PYB5_9PEZI</name>
<feature type="transmembrane region" description="Helical" evidence="2">
    <location>
        <begin position="129"/>
        <end position="148"/>
    </location>
</feature>
<proteinExistence type="predicted"/>
<organism evidence="3 4">
    <name type="scientific">Parathielavia hyrcaniae</name>
    <dbReference type="NCBI Taxonomy" id="113614"/>
    <lineage>
        <taxon>Eukaryota</taxon>
        <taxon>Fungi</taxon>
        <taxon>Dikarya</taxon>
        <taxon>Ascomycota</taxon>
        <taxon>Pezizomycotina</taxon>
        <taxon>Sordariomycetes</taxon>
        <taxon>Sordariomycetidae</taxon>
        <taxon>Sordariales</taxon>
        <taxon>Chaetomiaceae</taxon>
        <taxon>Parathielavia</taxon>
    </lineage>
</organism>
<feature type="transmembrane region" description="Helical" evidence="2">
    <location>
        <begin position="51"/>
        <end position="82"/>
    </location>
</feature>
<evidence type="ECO:0000313" key="3">
    <source>
        <dbReference type="EMBL" id="KAK4100202.1"/>
    </source>
</evidence>
<feature type="transmembrane region" description="Helical" evidence="2">
    <location>
        <begin position="94"/>
        <end position="117"/>
    </location>
</feature>
<feature type="region of interest" description="Disordered" evidence="1">
    <location>
        <begin position="298"/>
        <end position="323"/>
    </location>
</feature>
<feature type="region of interest" description="Disordered" evidence="1">
    <location>
        <begin position="251"/>
        <end position="276"/>
    </location>
</feature>
<keyword evidence="2" id="KW-0472">Membrane</keyword>
<feature type="transmembrane region" description="Helical" evidence="2">
    <location>
        <begin position="168"/>
        <end position="193"/>
    </location>
</feature>
<gene>
    <name evidence="3" type="ORF">N658DRAFT_428391</name>
</gene>
<evidence type="ECO:0000256" key="1">
    <source>
        <dbReference type="SAM" id="MobiDB-lite"/>
    </source>
</evidence>
<feature type="region of interest" description="Disordered" evidence="1">
    <location>
        <begin position="212"/>
        <end position="231"/>
    </location>
</feature>
<reference evidence="3" key="1">
    <citation type="journal article" date="2023" name="Mol. Phylogenet. Evol.">
        <title>Genome-scale phylogeny and comparative genomics of the fungal order Sordariales.</title>
        <authorList>
            <person name="Hensen N."/>
            <person name="Bonometti L."/>
            <person name="Westerberg I."/>
            <person name="Brannstrom I.O."/>
            <person name="Guillou S."/>
            <person name="Cros-Aarteil S."/>
            <person name="Calhoun S."/>
            <person name="Haridas S."/>
            <person name="Kuo A."/>
            <person name="Mondo S."/>
            <person name="Pangilinan J."/>
            <person name="Riley R."/>
            <person name="LaButti K."/>
            <person name="Andreopoulos B."/>
            <person name="Lipzen A."/>
            <person name="Chen C."/>
            <person name="Yan M."/>
            <person name="Daum C."/>
            <person name="Ng V."/>
            <person name="Clum A."/>
            <person name="Steindorff A."/>
            <person name="Ohm R.A."/>
            <person name="Martin F."/>
            <person name="Silar P."/>
            <person name="Natvig D.O."/>
            <person name="Lalanne C."/>
            <person name="Gautier V."/>
            <person name="Ament-Velasquez S.L."/>
            <person name="Kruys A."/>
            <person name="Hutchinson M.I."/>
            <person name="Powell A.J."/>
            <person name="Barry K."/>
            <person name="Miller A.N."/>
            <person name="Grigoriev I.V."/>
            <person name="Debuchy R."/>
            <person name="Gladieux P."/>
            <person name="Hiltunen Thoren M."/>
            <person name="Johannesson H."/>
        </authorList>
    </citation>
    <scope>NUCLEOTIDE SEQUENCE</scope>
    <source>
        <strain evidence="3">CBS 757.83</strain>
    </source>
</reference>
<protein>
    <submittedName>
        <fullName evidence="3">Uncharacterized protein</fullName>
    </submittedName>
</protein>
<sequence length="323" mass="34299">MLGINVQSPPSRPAPPSDPLVEAWLDSLPPPTIRPSPKELRQWKLTNYHGLGSSVFVTCLILRGISLVVALSVTVIIAGVAAGRPGPLYARDRLVPVLVVCPIITLWTSAELVTAWLLQDGGIAPKIHLFVDGVIFLGVATATGMLLVDLICGLVDCPATFVSASDEIASVCLMVVLMIIQSFLLFFFICSYVDNARRRSKAMAGGLTTPRYANVTAPRPETRESAATAGPPLAMLEPLNLGKLTTTITLEELDPYPSQRRPAAGTYSHHEASIQTPPAAALESSALALAMSGLWDEPPLHQAGPLQRHGEGGSGTVHQNPQA</sequence>
<accession>A0AAN6PYB5</accession>
<keyword evidence="2" id="KW-1133">Transmembrane helix</keyword>
<dbReference type="Proteomes" id="UP001305647">
    <property type="component" value="Unassembled WGS sequence"/>
</dbReference>
<evidence type="ECO:0000256" key="2">
    <source>
        <dbReference type="SAM" id="Phobius"/>
    </source>
</evidence>
<evidence type="ECO:0000313" key="4">
    <source>
        <dbReference type="Proteomes" id="UP001305647"/>
    </source>
</evidence>
<dbReference type="AlphaFoldDB" id="A0AAN6PYB5"/>